<keyword evidence="2 4" id="KW-0689">Ribosomal protein</keyword>
<reference evidence="4" key="2">
    <citation type="journal article" date="2004" name="Mol. Biol. Evol.">
        <title>The complete mitochondrial DNA sequence of the green alga Pseudendoclonium akinetum (Ulvophyceae) highlights distinctive evolutionary trends in the chlorophyta and suggests a sister-group relationship between the Ulvophyceae and Chlorophyceae.</title>
        <authorList>
            <person name="Pombert J.F."/>
            <person name="Otis C."/>
            <person name="Lemieux C."/>
            <person name="Turmel M."/>
        </authorList>
    </citation>
    <scope>NUCLEOTIDE SEQUENCE</scope>
    <source>
        <strain evidence="4">UTEX 1912</strain>
    </source>
</reference>
<dbReference type="Pfam" id="PF00253">
    <property type="entry name" value="Ribosomal_S14"/>
    <property type="match status" value="1"/>
</dbReference>
<evidence type="ECO:0000256" key="3">
    <source>
        <dbReference type="ARBA" id="ARBA00023274"/>
    </source>
</evidence>
<sequence length="111" mass="12814">MSNTTFFDLHFRSQITDLRRRKKYVLKELNSLVLKAVLETDPSKSHADLGLRFLTEDLLQGLKQNTLTRIRNRCVLTGRSSTLKRFRLSRIAFREHAGSGKLVGVSKRLNK</sequence>
<dbReference type="Gene3D" id="1.10.287.1480">
    <property type="match status" value="1"/>
</dbReference>
<comment type="similarity">
    <text evidence="1">Belongs to the universal ribosomal protein uS14 family.</text>
</comment>
<dbReference type="GeneID" id="2847024"/>
<dbReference type="GO" id="GO:0003735">
    <property type="term" value="F:structural constituent of ribosome"/>
    <property type="evidence" value="ECO:0007669"/>
    <property type="project" value="InterPro"/>
</dbReference>
<organism evidence="4">
    <name type="scientific">Tupiella akineta</name>
    <name type="common">Green alga</name>
    <name type="synonym">Pseudendoclonium akinetum</name>
    <dbReference type="NCBI Taxonomy" id="160070"/>
    <lineage>
        <taxon>Eukaryota</taxon>
        <taxon>Viridiplantae</taxon>
        <taxon>Chlorophyta</taxon>
        <taxon>core chlorophytes</taxon>
        <taxon>Ulvophyceae</taxon>
        <taxon>OUU clade</taxon>
        <taxon>Ulotrichales</taxon>
        <taxon>Tupiellaceae</taxon>
        <taxon>Tupiella</taxon>
    </lineage>
</organism>
<dbReference type="PROSITE" id="PS00527">
    <property type="entry name" value="RIBOSOMAL_S14"/>
    <property type="match status" value="1"/>
</dbReference>
<proteinExistence type="inferred from homology"/>
<keyword evidence="3" id="KW-0687">Ribonucleoprotein</keyword>
<dbReference type="GO" id="GO:0006412">
    <property type="term" value="P:translation"/>
    <property type="evidence" value="ECO:0007669"/>
    <property type="project" value="InterPro"/>
</dbReference>
<gene>
    <name evidence="4" type="primary">rps14</name>
</gene>
<geneLocation type="mitochondrion" evidence="4"/>
<dbReference type="PANTHER" id="PTHR19836:SF19">
    <property type="entry name" value="SMALL RIBOSOMAL SUBUNIT PROTEIN US14M"/>
    <property type="match status" value="1"/>
</dbReference>
<dbReference type="AlphaFoldDB" id="Q6UVV6"/>
<evidence type="ECO:0000313" key="4">
    <source>
        <dbReference type="EMBL" id="AAQ18709.1"/>
    </source>
</evidence>
<name>Q6UVV6_TUPAK</name>
<dbReference type="RefSeq" id="YP_025759.1">
    <property type="nucleotide sequence ID" value="NC_005926.1"/>
</dbReference>
<evidence type="ECO:0000256" key="1">
    <source>
        <dbReference type="ARBA" id="ARBA00009083"/>
    </source>
</evidence>
<dbReference type="SUPFAM" id="SSF57716">
    <property type="entry name" value="Glucocorticoid receptor-like (DNA-binding domain)"/>
    <property type="match status" value="1"/>
</dbReference>
<evidence type="ECO:0000256" key="2">
    <source>
        <dbReference type="ARBA" id="ARBA00022980"/>
    </source>
</evidence>
<dbReference type="EMBL" id="AY359242">
    <property type="protein sequence ID" value="AAQ18709.1"/>
    <property type="molecule type" value="Genomic_DNA"/>
</dbReference>
<dbReference type="PANTHER" id="PTHR19836">
    <property type="entry name" value="30S RIBOSOMAL PROTEIN S14"/>
    <property type="match status" value="1"/>
</dbReference>
<dbReference type="InterPro" id="IPR018271">
    <property type="entry name" value="Ribosomal_uS14_CS"/>
</dbReference>
<keyword evidence="4" id="KW-0496">Mitochondrion</keyword>
<dbReference type="GO" id="GO:0005763">
    <property type="term" value="C:mitochondrial small ribosomal subunit"/>
    <property type="evidence" value="ECO:0007669"/>
    <property type="project" value="TreeGrafter"/>
</dbReference>
<dbReference type="InterPro" id="IPR001209">
    <property type="entry name" value="Ribosomal_uS14"/>
</dbReference>
<protein>
    <submittedName>
        <fullName evidence="4">Ribosomal protein S14</fullName>
    </submittedName>
</protein>
<accession>Q6UVV6</accession>
<reference evidence="4" key="1">
    <citation type="submission" date="2003-08" db="EMBL/GenBank/DDBJ databases">
        <authorList>
            <person name="Pombert J.-F."/>
            <person name="Otis C."/>
            <person name="Lemieux C."/>
            <person name="Turmel M."/>
        </authorList>
    </citation>
    <scope>NUCLEOTIDE SEQUENCE</scope>
    <source>
        <strain evidence="4">UTEX 1912</strain>
    </source>
</reference>